<protein>
    <submittedName>
        <fullName evidence="2">Uncharacterized protein</fullName>
    </submittedName>
</protein>
<feature type="transmembrane region" description="Helical" evidence="1">
    <location>
        <begin position="272"/>
        <end position="289"/>
    </location>
</feature>
<organism evidence="2 3">
    <name type="scientific">Tothia fuscella</name>
    <dbReference type="NCBI Taxonomy" id="1048955"/>
    <lineage>
        <taxon>Eukaryota</taxon>
        <taxon>Fungi</taxon>
        <taxon>Dikarya</taxon>
        <taxon>Ascomycota</taxon>
        <taxon>Pezizomycotina</taxon>
        <taxon>Dothideomycetes</taxon>
        <taxon>Pleosporomycetidae</taxon>
        <taxon>Venturiales</taxon>
        <taxon>Cylindrosympodiaceae</taxon>
        <taxon>Tothia</taxon>
    </lineage>
</organism>
<sequence length="377" mass="42320">MNRFIFHKQVLTHGLAALGTFIGSFGLHKIYGGARHINLDLAPQNLPRSRFHYSGCQELDDGFKCPINQQSTATCLIWRTETHRVNEDLCNTSRYRSALRGDYGATFTHDGVFASWWGDSGSSGIHNESLEEEEEEEAADTNELASRNLGWAALDLDSLFKTWPSFHNALTTIKQEKFRKVHSWSEGGYLFALLRIIASSTGLAILAALVTRSTINLFCFVETIPEGISTRLFGPSKCPRPMTMTESSPSLLSTAIQFIQDSTIRRPHGIRNLLALTEIAMAYLVGLYINTTSPLQGVLCAMFVYCLNYLALAIVVLTVMNLYEFARYWCGCDVNTQYLSTEDAHDAFEQRMKLLFAQKQAIAEQSMWDEGAKVHEE</sequence>
<dbReference type="EMBL" id="MU007028">
    <property type="protein sequence ID" value="KAF2432115.1"/>
    <property type="molecule type" value="Genomic_DNA"/>
</dbReference>
<evidence type="ECO:0000313" key="3">
    <source>
        <dbReference type="Proteomes" id="UP000800235"/>
    </source>
</evidence>
<feature type="transmembrane region" description="Helical" evidence="1">
    <location>
        <begin position="189"/>
        <end position="210"/>
    </location>
</feature>
<reference evidence="2" key="1">
    <citation type="journal article" date="2020" name="Stud. Mycol.">
        <title>101 Dothideomycetes genomes: a test case for predicting lifestyles and emergence of pathogens.</title>
        <authorList>
            <person name="Haridas S."/>
            <person name="Albert R."/>
            <person name="Binder M."/>
            <person name="Bloem J."/>
            <person name="Labutti K."/>
            <person name="Salamov A."/>
            <person name="Andreopoulos B."/>
            <person name="Baker S."/>
            <person name="Barry K."/>
            <person name="Bills G."/>
            <person name="Bluhm B."/>
            <person name="Cannon C."/>
            <person name="Castanera R."/>
            <person name="Culley D."/>
            <person name="Daum C."/>
            <person name="Ezra D."/>
            <person name="Gonzalez J."/>
            <person name="Henrissat B."/>
            <person name="Kuo A."/>
            <person name="Liang C."/>
            <person name="Lipzen A."/>
            <person name="Lutzoni F."/>
            <person name="Magnuson J."/>
            <person name="Mondo S."/>
            <person name="Nolan M."/>
            <person name="Ohm R."/>
            <person name="Pangilinan J."/>
            <person name="Park H.-J."/>
            <person name="Ramirez L."/>
            <person name="Alfaro M."/>
            <person name="Sun H."/>
            <person name="Tritt A."/>
            <person name="Yoshinaga Y."/>
            <person name="Zwiers L.-H."/>
            <person name="Turgeon B."/>
            <person name="Goodwin S."/>
            <person name="Spatafora J."/>
            <person name="Crous P."/>
            <person name="Grigoriev I."/>
        </authorList>
    </citation>
    <scope>NUCLEOTIDE SEQUENCE</scope>
    <source>
        <strain evidence="2">CBS 130266</strain>
    </source>
</reference>
<evidence type="ECO:0000313" key="2">
    <source>
        <dbReference type="EMBL" id="KAF2432115.1"/>
    </source>
</evidence>
<feature type="transmembrane region" description="Helical" evidence="1">
    <location>
        <begin position="295"/>
        <end position="319"/>
    </location>
</feature>
<comment type="caution">
    <text evidence="2">The sequence shown here is derived from an EMBL/GenBank/DDBJ whole genome shotgun (WGS) entry which is preliminary data.</text>
</comment>
<dbReference type="Proteomes" id="UP000800235">
    <property type="component" value="Unassembled WGS sequence"/>
</dbReference>
<gene>
    <name evidence="2" type="ORF">EJ08DRAFT_695911</name>
</gene>
<proteinExistence type="predicted"/>
<keyword evidence="3" id="KW-1185">Reference proteome</keyword>
<evidence type="ECO:0000256" key="1">
    <source>
        <dbReference type="SAM" id="Phobius"/>
    </source>
</evidence>
<keyword evidence="1" id="KW-0812">Transmembrane</keyword>
<keyword evidence="1" id="KW-0472">Membrane</keyword>
<dbReference type="AlphaFoldDB" id="A0A9P4NTW1"/>
<keyword evidence="1" id="KW-1133">Transmembrane helix</keyword>
<name>A0A9P4NTW1_9PEZI</name>
<accession>A0A9P4NTW1</accession>